<comment type="caution">
    <text evidence="3">The sequence shown here is derived from an EMBL/GenBank/DDBJ whole genome shotgun (WGS) entry which is preliminary data.</text>
</comment>
<evidence type="ECO:0000256" key="1">
    <source>
        <dbReference type="SAM" id="MobiDB-lite"/>
    </source>
</evidence>
<feature type="signal peptide" evidence="2">
    <location>
        <begin position="1"/>
        <end position="25"/>
    </location>
</feature>
<accession>A0A154QGS9</accession>
<keyword evidence="4" id="KW-1185">Reference proteome</keyword>
<sequence>MTTHKNFIHALLISLFAGAAGLAVAQSAESTVTLDQAVLQVQQETGGKVLSAEQRGVGRRQEYRIKVLTADGHVRVMVVSSESGKNPSSAQSTKNPPAKSAGRKEKR</sequence>
<dbReference type="RefSeq" id="WP_008437951.1">
    <property type="nucleotide sequence ID" value="NZ_LVJS01000045.1"/>
</dbReference>
<feature type="region of interest" description="Disordered" evidence="1">
    <location>
        <begin position="78"/>
        <end position="107"/>
    </location>
</feature>
<dbReference type="eggNOG" id="ENOG5030YXS">
    <property type="taxonomic scope" value="Bacteria"/>
</dbReference>
<dbReference type="EMBL" id="LVJS01000045">
    <property type="protein sequence ID" value="KZC23411.1"/>
    <property type="molecule type" value="Genomic_DNA"/>
</dbReference>
<name>A0A154QGS9_9GAMM</name>
<evidence type="ECO:0000313" key="3">
    <source>
        <dbReference type="EMBL" id="KZC23411.1"/>
    </source>
</evidence>
<feature type="compositionally biased region" description="Polar residues" evidence="1">
    <location>
        <begin position="80"/>
        <end position="95"/>
    </location>
</feature>
<dbReference type="Proteomes" id="UP000076131">
    <property type="component" value="Unassembled WGS sequence"/>
</dbReference>
<evidence type="ECO:0008006" key="5">
    <source>
        <dbReference type="Google" id="ProtNLM"/>
    </source>
</evidence>
<dbReference type="AlphaFoldDB" id="A0A154QGS9"/>
<dbReference type="STRING" id="416169.RHOFW104T7_13915"/>
<evidence type="ECO:0000313" key="4">
    <source>
        <dbReference type="Proteomes" id="UP000076131"/>
    </source>
</evidence>
<feature type="chain" id="PRO_5007600011" description="PepSY domain-containing protein" evidence="2">
    <location>
        <begin position="26"/>
        <end position="107"/>
    </location>
</feature>
<protein>
    <recommendedName>
        <fullName evidence="5">PepSY domain-containing protein</fullName>
    </recommendedName>
</protein>
<evidence type="ECO:0000256" key="2">
    <source>
        <dbReference type="SAM" id="SignalP"/>
    </source>
</evidence>
<organism evidence="3 4">
    <name type="scientific">Rhodanobacter thiooxydans</name>
    <dbReference type="NCBI Taxonomy" id="416169"/>
    <lineage>
        <taxon>Bacteria</taxon>
        <taxon>Pseudomonadati</taxon>
        <taxon>Pseudomonadota</taxon>
        <taxon>Gammaproteobacteria</taxon>
        <taxon>Lysobacterales</taxon>
        <taxon>Rhodanobacteraceae</taxon>
        <taxon>Rhodanobacter</taxon>
    </lineage>
</organism>
<keyword evidence="2" id="KW-0732">Signal</keyword>
<gene>
    <name evidence="3" type="ORF">RHOFW104T7_13915</name>
</gene>
<proteinExistence type="predicted"/>
<reference evidence="3 4" key="1">
    <citation type="journal article" date="2016" name="MBio">
        <title>Lateral Gene Transfer in a Heavy Metal-Contaminated-Groundwater Microbial Community.</title>
        <authorList>
            <person name="Hemme C.L."/>
            <person name="Green S.J."/>
            <person name="Rishishwar L."/>
            <person name="Prakash O."/>
            <person name="Pettenato A."/>
            <person name="Chakraborty R."/>
            <person name="Deutschbauer A.M."/>
            <person name="Van Nostrand J.D."/>
            <person name="Wu L."/>
            <person name="He Z."/>
            <person name="Jordan I.K."/>
            <person name="Hazen T.C."/>
            <person name="Arkin A.P."/>
            <person name="Kostka J.E."/>
            <person name="Zhou J."/>
        </authorList>
    </citation>
    <scope>NUCLEOTIDE SEQUENCE [LARGE SCALE GENOMIC DNA]</scope>
    <source>
        <strain evidence="3 4">FW104-T7</strain>
    </source>
</reference>